<feature type="transmembrane region" description="Helical" evidence="1">
    <location>
        <begin position="70"/>
        <end position="93"/>
    </location>
</feature>
<dbReference type="Proteomes" id="UP001213000">
    <property type="component" value="Unassembled WGS sequence"/>
</dbReference>
<comment type="caution">
    <text evidence="2">The sequence shown here is derived from an EMBL/GenBank/DDBJ whole genome shotgun (WGS) entry which is preliminary data.</text>
</comment>
<name>A0AAD5VP20_9AGAR</name>
<proteinExistence type="predicted"/>
<reference evidence="2" key="1">
    <citation type="submission" date="2022-07" db="EMBL/GenBank/DDBJ databases">
        <title>Genome Sequence of Leucocoprinus birnbaumii.</title>
        <authorList>
            <person name="Buettner E."/>
        </authorList>
    </citation>
    <scope>NUCLEOTIDE SEQUENCE</scope>
    <source>
        <strain evidence="2">VT141</strain>
    </source>
</reference>
<gene>
    <name evidence="2" type="ORF">NP233_g7577</name>
</gene>
<evidence type="ECO:0000256" key="1">
    <source>
        <dbReference type="SAM" id="Phobius"/>
    </source>
</evidence>
<organism evidence="2 3">
    <name type="scientific">Leucocoprinus birnbaumii</name>
    <dbReference type="NCBI Taxonomy" id="56174"/>
    <lineage>
        <taxon>Eukaryota</taxon>
        <taxon>Fungi</taxon>
        <taxon>Dikarya</taxon>
        <taxon>Basidiomycota</taxon>
        <taxon>Agaricomycotina</taxon>
        <taxon>Agaricomycetes</taxon>
        <taxon>Agaricomycetidae</taxon>
        <taxon>Agaricales</taxon>
        <taxon>Agaricineae</taxon>
        <taxon>Agaricaceae</taxon>
        <taxon>Leucocoprinus</taxon>
    </lineage>
</organism>
<dbReference type="EMBL" id="JANIEX010000563">
    <property type="protein sequence ID" value="KAJ3565530.1"/>
    <property type="molecule type" value="Genomic_DNA"/>
</dbReference>
<evidence type="ECO:0000313" key="3">
    <source>
        <dbReference type="Proteomes" id="UP001213000"/>
    </source>
</evidence>
<accession>A0AAD5VP20</accession>
<keyword evidence="3" id="KW-1185">Reference proteome</keyword>
<evidence type="ECO:0000313" key="2">
    <source>
        <dbReference type="EMBL" id="KAJ3565530.1"/>
    </source>
</evidence>
<feature type="transmembrane region" description="Helical" evidence="1">
    <location>
        <begin position="99"/>
        <end position="118"/>
    </location>
</feature>
<keyword evidence="1" id="KW-1133">Transmembrane helix</keyword>
<keyword evidence="1" id="KW-0472">Membrane</keyword>
<feature type="transmembrane region" description="Helical" evidence="1">
    <location>
        <begin position="26"/>
        <end position="49"/>
    </location>
</feature>
<dbReference type="AlphaFoldDB" id="A0AAD5VP20"/>
<sequence>MIGAGIFLIAAFGLSSKNGDMRDILLVVQLGISLCLNVIISTNIGVLLLHYRRLIVRVLGSSSGQPYLNVMTILIESAALIVIVDIFALATILTGPVGLVAVQMWVQAQPLASLWIIYRVSRGVDYFSNKDEVIESMKFSNSAPILDIRPGI</sequence>
<keyword evidence="1" id="KW-0812">Transmembrane</keyword>
<protein>
    <submittedName>
        <fullName evidence="2">Uncharacterized protein</fullName>
    </submittedName>
</protein>